<comment type="similarity">
    <text evidence="2">Belongs to the 5'-nucleotidase family.</text>
</comment>
<dbReference type="InterPro" id="IPR036907">
    <property type="entry name" value="5'-Nucleotdase_C_sf"/>
</dbReference>
<dbReference type="InterPro" id="IPR001119">
    <property type="entry name" value="SLH_dom"/>
</dbReference>
<dbReference type="InterPro" id="IPR029052">
    <property type="entry name" value="Metallo-depent_PP-like"/>
</dbReference>
<dbReference type="CDD" id="cd00845">
    <property type="entry name" value="MPP_UshA_N_like"/>
    <property type="match status" value="1"/>
</dbReference>
<dbReference type="PANTHER" id="PTHR11575">
    <property type="entry name" value="5'-NUCLEOTIDASE-RELATED"/>
    <property type="match status" value="1"/>
</dbReference>
<keyword evidence="2" id="KW-0378">Hydrolase</keyword>
<keyword evidence="5" id="KW-1185">Reference proteome</keyword>
<sequence>MKRSSKFATMAVAASLLTALYGPQAFADDSTGKIISPAPTTTPNPTKSDLELAHEKGAISGYPGETDLHGTQFVTRGELISMINRAAKLADVTMKKAPFDDLESWQTQAVANAQAAGIVHGTENGRFEPNRFVTRQELAVLIGAAMNGGATPNVNQNVLNYYKDKDSLSDWAKPYIAYTTLGGVFAPTLDGSFNPDAPMTRSEAAKALKPLLFDVVDVLSTNDIHGHIETAPDKKRNNQLQGGMETIGGIVNDFRMVNPNHTVVVDGGDMWQGTLISNLFNGQSVMDTMADIKYDAAAIGNHEFDFGLDTLKGNIKNAKFPILGANILDDATGKRVDWTQPYTIVEKGGLKIGIIGFSTPLTKTTTKSTNIEGLTFADPAPLAKDLSAELKAKGADIVIVTSHLPGDQQAQSDKIMDELADLATTTGNGTLDAIIGGHSHKRVVGNVNGIPVIEAQNWTLALGHIQLFVDKDSKKVVSSGASLLETYTNLTTGDAEVRDIVSGYHDKVSEKEQQVIASAGVALTRTPYRSAIDGGAERDGISPLGAMITDAMRTNESADVAFTNIGGIRADIDAGDMTYGKMFSVLPFGNTDMTGTMTAKQIKTALEVLDVYSKLPALQFSGLKVEWDNTRPAGDKFTKITLTDGTPLYVDGKFNETRTFKAVTNDFMATGKGDGFTVFGEVKDWKIGDVMLDAWINYTKNLTKDGSKVTLKDDGRDIRTDLQK</sequence>
<comment type="caution">
    <text evidence="4">The sequence shown here is derived from an EMBL/GenBank/DDBJ whole genome shotgun (WGS) entry which is preliminary data.</text>
</comment>
<dbReference type="InterPro" id="IPR006179">
    <property type="entry name" value="5_nucleotidase/apyrase"/>
</dbReference>
<feature type="chain" id="PRO_5044993298" evidence="2">
    <location>
        <begin position="28"/>
        <end position="724"/>
    </location>
</feature>
<dbReference type="PROSITE" id="PS00786">
    <property type="entry name" value="5_NUCLEOTIDASE_2"/>
    <property type="match status" value="1"/>
</dbReference>
<dbReference type="SUPFAM" id="SSF56300">
    <property type="entry name" value="Metallo-dependent phosphatases"/>
    <property type="match status" value="1"/>
</dbReference>
<feature type="signal peptide" evidence="2">
    <location>
        <begin position="1"/>
        <end position="27"/>
    </location>
</feature>
<dbReference type="InterPro" id="IPR004843">
    <property type="entry name" value="Calcineurin-like_PHP"/>
</dbReference>
<dbReference type="InterPro" id="IPR008334">
    <property type="entry name" value="5'-Nucleotdase_C"/>
</dbReference>
<evidence type="ECO:0000259" key="3">
    <source>
        <dbReference type="PROSITE" id="PS51272"/>
    </source>
</evidence>
<dbReference type="EMBL" id="JAEQNB010000008">
    <property type="protein sequence ID" value="MBL0389132.1"/>
    <property type="molecule type" value="Genomic_DNA"/>
</dbReference>
<evidence type="ECO:0000256" key="2">
    <source>
        <dbReference type="RuleBase" id="RU362119"/>
    </source>
</evidence>
<dbReference type="PROSITE" id="PS51272">
    <property type="entry name" value="SLH"/>
    <property type="match status" value="2"/>
</dbReference>
<proteinExistence type="inferred from homology"/>
<evidence type="ECO:0000256" key="1">
    <source>
        <dbReference type="ARBA" id="ARBA00022729"/>
    </source>
</evidence>
<keyword evidence="2" id="KW-0547">Nucleotide-binding</keyword>
<feature type="domain" description="SLH" evidence="3">
    <location>
        <begin position="93"/>
        <end position="156"/>
    </location>
</feature>
<protein>
    <submittedName>
        <fullName evidence="4">5'-nucleotidase C-terminal domain-containing protein</fullName>
    </submittedName>
</protein>
<dbReference type="PANTHER" id="PTHR11575:SF24">
    <property type="entry name" value="5'-NUCLEOTIDASE"/>
    <property type="match status" value="1"/>
</dbReference>
<feature type="domain" description="SLH" evidence="3">
    <location>
        <begin position="159"/>
        <end position="222"/>
    </location>
</feature>
<evidence type="ECO:0000313" key="4">
    <source>
        <dbReference type="EMBL" id="MBL0389132.1"/>
    </source>
</evidence>
<gene>
    <name evidence="4" type="ORF">JJB07_21285</name>
</gene>
<dbReference type="Proteomes" id="UP000602284">
    <property type="component" value="Unassembled WGS sequence"/>
</dbReference>
<dbReference type="SUPFAM" id="SSF55816">
    <property type="entry name" value="5'-nucleotidase (syn. UDP-sugar hydrolase), C-terminal domain"/>
    <property type="match status" value="1"/>
</dbReference>
<dbReference type="PRINTS" id="PR01607">
    <property type="entry name" value="APYRASEFAMLY"/>
</dbReference>
<dbReference type="Pfam" id="PF00395">
    <property type="entry name" value="SLH"/>
    <property type="match status" value="2"/>
</dbReference>
<organism evidence="4 5">
    <name type="scientific">Tumebacillus amylolyticus</name>
    <dbReference type="NCBI Taxonomy" id="2801339"/>
    <lineage>
        <taxon>Bacteria</taxon>
        <taxon>Bacillati</taxon>
        <taxon>Bacillota</taxon>
        <taxon>Bacilli</taxon>
        <taxon>Bacillales</taxon>
        <taxon>Alicyclobacillaceae</taxon>
        <taxon>Tumebacillus</taxon>
    </lineage>
</organism>
<dbReference type="Pfam" id="PF02872">
    <property type="entry name" value="5_nucleotid_C"/>
    <property type="match status" value="1"/>
</dbReference>
<reference evidence="4 5" key="1">
    <citation type="submission" date="2021-01" db="EMBL/GenBank/DDBJ databases">
        <title>Tumebacillus sp. strain ITR2 16S ribosomal RNA gene Genome sequencing and assembly.</title>
        <authorList>
            <person name="Kang M."/>
        </authorList>
    </citation>
    <scope>NUCLEOTIDE SEQUENCE [LARGE SCALE GENOMIC DNA]</scope>
    <source>
        <strain evidence="4 5">ITR2</strain>
    </source>
</reference>
<dbReference type="RefSeq" id="WP_201638126.1">
    <property type="nucleotide sequence ID" value="NZ_JAEQNB010000008.1"/>
</dbReference>
<dbReference type="InterPro" id="IPR006146">
    <property type="entry name" value="5'-Nucleotdase_CS"/>
</dbReference>
<keyword evidence="1 2" id="KW-0732">Signal</keyword>
<dbReference type="Gene3D" id="3.90.780.10">
    <property type="entry name" value="5'-Nucleotidase, C-terminal domain"/>
    <property type="match status" value="1"/>
</dbReference>
<accession>A0ABS1JFS6</accession>
<dbReference type="Gene3D" id="3.60.21.10">
    <property type="match status" value="1"/>
</dbReference>
<evidence type="ECO:0000313" key="5">
    <source>
        <dbReference type="Proteomes" id="UP000602284"/>
    </source>
</evidence>
<dbReference type="Pfam" id="PF00149">
    <property type="entry name" value="Metallophos"/>
    <property type="match status" value="1"/>
</dbReference>
<name>A0ABS1JFS6_9BACL</name>